<evidence type="ECO:0008006" key="6">
    <source>
        <dbReference type="Google" id="ProtNLM"/>
    </source>
</evidence>
<feature type="compositionally biased region" description="Basic and acidic residues" evidence="2">
    <location>
        <begin position="1058"/>
        <end position="1070"/>
    </location>
</feature>
<comment type="subcellular location">
    <subcellularLocation>
        <location evidence="1">Cell envelope</location>
    </subcellularLocation>
</comment>
<keyword evidence="3" id="KW-0732">Signal</keyword>
<dbReference type="EMBL" id="LLKB01000007">
    <property type="protein sequence ID" value="KQC84149.1"/>
    <property type="molecule type" value="Genomic_DNA"/>
</dbReference>
<comment type="caution">
    <text evidence="4">The sequence shown here is derived from an EMBL/GenBank/DDBJ whole genome shotgun (WGS) entry which is preliminary data.</text>
</comment>
<dbReference type="Pfam" id="PF13306">
    <property type="entry name" value="LRR_5"/>
    <property type="match status" value="1"/>
</dbReference>
<feature type="region of interest" description="Disordered" evidence="2">
    <location>
        <begin position="1262"/>
        <end position="1312"/>
    </location>
</feature>
<sequence>MEFGKRFKKKLLCVLVATSLVLTGCSGGEPTDDGEDDVPKGQYELVVMNQYGEIVPGAEVSIGGSTYTTSDYGTIKIDNPGMGNYDISVKCNNYYDYNAKYSIGDESTGKITIKAATLDAHRLQSAVYKRGAGKVDLVDTYKKVNKGTAGWKFSIDAAVCNDAETVASYKLFQRTESGDKEIASSTTGEFNDISINDFSVGTGVFITVYDNDGNQISTSLRLEIAENPNYTEHTELSFGNENKITVSDKVPIFGGTELNFGFPSIPLDYKVSEDTIHIGFNVDDETFDDNALFENYKKMLNQVKAAKFASTNMKTAIAQLKKKQKKKGVMGMAGFDKGVEVTASGYAEAGVNSDGTLSSGTGYLCVTAEASAEFDWQFVVWVIPVTIGITGAIEADFADTITYDFNENKLEGDSSLTLKPSLEANAGVGFKYLNGGVYGSAGLETKLVIASLSEEPGFTYLDLSSSIGIYARVAWFEPKYDIAKGTFHLWTREDKKSAQSVKKISDGMTDFSQLYDLTNYKLSKNADKIKIKAVSKGDKTVIASGVNPAAEPVVSSNGKDALNVYTVRENVNGTDYTAPKLYYQTYTADGNTGSWSDAKKVDQDESDSSTAVSEMNQKLYTDGKNYYMVYQESSVDTNILKSYASASTDEEKDSILKSIWKNVELHVKKYDTENNQWIDYGKIKTDGAFDYNADIIVNDGKIYVCSAANMEGDYFGTGTDKNYINISNCTINDASATKNWNVKKAAGNLNSVTSLAAGIKDNKITCVYGVDSDNDLSTDEQEIKSYTDGDSQENTSVCTGNAVTVDYGYKNDGKETFTIASNSNLSYLKDDGTVNGIVDDMGSYDGVYAITDRGIYYAKNTENGTEIFGRYKTADGTYGDAVEVTQEERWLRNVSAFTIADKDFIVASSDDYDTEGDRGVTDSEIDAFEVTDYYDLNVEEASYDLNNSLMGEELPVTLKLKNDGNKKISYVEVNVNDADGKEVAQKSKYYTVDIEPGNEKNITLELSGINAAEYGDWKVSANIVSSVPEDTAASGDNLISMEPAQTEEATTSPNINNEPKEIEEKTKDNNGTEMTLGNSDFVVRTQMCDSGAYPYMLVEVKNEGNRKDSAKLKLYNANDVTESYGERDVSNLEPGSAKMFKVNIKQDWADDNGKVAVLAHVQDASNEMYTYNNYAYQYTTINYGRFLINYILNGGVNNSENPSTYTTSDRIKLKEPTKDGYTFEGWYTSSKFDIISRISEIASGNAQDISVYAKWKQKEAEATKTPAPEVTEKPLVKPTTTPTKTPAATAKATAKPTTKPTTKPGSNPSAGSKVKLLKKGIVKKLTKYNAYFKVTKPGKVVKSKITGGEVQFVKPIKNKTSISVPDTVKIGKFSYKVKSVAGNALKNKKTLKKVTIGKNVTTIGKNAFTGSKKLKNITVKSSVLKSVGKNVFKGIYKKAVIKVPKSKYKKYKKLFNKKTGFGRKMKLKK</sequence>
<dbReference type="Pfam" id="PF09479">
    <property type="entry name" value="Flg_new"/>
    <property type="match status" value="1"/>
</dbReference>
<evidence type="ECO:0000256" key="2">
    <source>
        <dbReference type="SAM" id="MobiDB-lite"/>
    </source>
</evidence>
<organism evidence="4 5">
    <name type="scientific">Butyribacter intestini</name>
    <dbReference type="NCBI Taxonomy" id="1703332"/>
    <lineage>
        <taxon>Bacteria</taxon>
        <taxon>Bacillati</taxon>
        <taxon>Bacillota</taxon>
        <taxon>Clostridia</taxon>
        <taxon>Lachnospirales</taxon>
        <taxon>Lachnospiraceae</taxon>
        <taxon>Butyribacter</taxon>
    </lineage>
</organism>
<evidence type="ECO:0000256" key="1">
    <source>
        <dbReference type="ARBA" id="ARBA00004196"/>
    </source>
</evidence>
<dbReference type="NCBIfam" id="TIGR02543">
    <property type="entry name" value="List_Bact_rpt"/>
    <property type="match status" value="1"/>
</dbReference>
<feature type="region of interest" description="Disordered" evidence="2">
    <location>
        <begin position="1043"/>
        <end position="1076"/>
    </location>
</feature>
<evidence type="ECO:0000256" key="3">
    <source>
        <dbReference type="SAM" id="SignalP"/>
    </source>
</evidence>
<dbReference type="InterPro" id="IPR026906">
    <property type="entry name" value="LRR_5"/>
</dbReference>
<feature type="compositionally biased region" description="Low complexity" evidence="2">
    <location>
        <begin position="1277"/>
        <end position="1304"/>
    </location>
</feature>
<evidence type="ECO:0000313" key="5">
    <source>
        <dbReference type="Proteomes" id="UP000050833"/>
    </source>
</evidence>
<dbReference type="GO" id="GO:0030313">
    <property type="term" value="C:cell envelope"/>
    <property type="evidence" value="ECO:0007669"/>
    <property type="project" value="UniProtKB-SubCell"/>
</dbReference>
<proteinExistence type="predicted"/>
<dbReference type="InterPro" id="IPR032675">
    <property type="entry name" value="LRR_dom_sf"/>
</dbReference>
<dbReference type="PROSITE" id="PS51257">
    <property type="entry name" value="PROKAR_LIPOPROTEIN"/>
    <property type="match status" value="1"/>
</dbReference>
<reference evidence="4 5" key="1">
    <citation type="submission" date="2015-10" db="EMBL/GenBank/DDBJ databases">
        <title>Butyribacter intestini gen. nov., sp. nov., a butyric acid-producing bacterium of the family Lachnospiraceae isolated from the human faeces.</title>
        <authorList>
            <person name="Zou Y."/>
            <person name="Xue W."/>
            <person name="Luo G."/>
            <person name="Lv M."/>
        </authorList>
    </citation>
    <scope>NUCLEOTIDE SEQUENCE [LARGE SCALE GENOMIC DNA]</scope>
    <source>
        <strain evidence="4 5">TF01-11</strain>
    </source>
</reference>
<feature type="signal peptide" evidence="3">
    <location>
        <begin position="1"/>
        <end position="28"/>
    </location>
</feature>
<dbReference type="Proteomes" id="UP000050833">
    <property type="component" value="Unassembled WGS sequence"/>
</dbReference>
<dbReference type="InterPro" id="IPR042229">
    <property type="entry name" value="Listeria/Bacterioides_rpt_sf"/>
</dbReference>
<keyword evidence="5" id="KW-1185">Reference proteome</keyword>
<dbReference type="InterPro" id="IPR013378">
    <property type="entry name" value="InlB-like_B-rpt"/>
</dbReference>
<gene>
    <name evidence="4" type="ORF">APZ18_14700</name>
</gene>
<evidence type="ECO:0000313" key="4">
    <source>
        <dbReference type="EMBL" id="KQC84149.1"/>
    </source>
</evidence>
<dbReference type="Gene3D" id="2.60.40.4270">
    <property type="entry name" value="Listeria-Bacteroides repeat domain"/>
    <property type="match status" value="1"/>
</dbReference>
<name>A0AAW3JQW5_9FIRM</name>
<accession>A0AAW3JQW5</accession>
<dbReference type="Gene3D" id="3.80.10.10">
    <property type="entry name" value="Ribonuclease Inhibitor"/>
    <property type="match status" value="1"/>
</dbReference>
<protein>
    <recommendedName>
        <fullName evidence="6">Internalin-A</fullName>
    </recommendedName>
</protein>
<dbReference type="RefSeq" id="WP_055946443.1">
    <property type="nucleotide sequence ID" value="NZ_LLKB01000007.1"/>
</dbReference>
<feature type="chain" id="PRO_5043318657" description="Internalin-A" evidence="3">
    <location>
        <begin position="29"/>
        <end position="1469"/>
    </location>
</feature>